<evidence type="ECO:0000313" key="2">
    <source>
        <dbReference type="Proteomes" id="UP001293593"/>
    </source>
</evidence>
<protein>
    <recommendedName>
        <fullName evidence="3">Wall-associated receptor kinase C-terminal domain-containing protein</fullName>
    </recommendedName>
</protein>
<organism evidence="1 2">
    <name type="scientific">Acacia crassicarpa</name>
    <name type="common">northern wattle</name>
    <dbReference type="NCBI Taxonomy" id="499986"/>
    <lineage>
        <taxon>Eukaryota</taxon>
        <taxon>Viridiplantae</taxon>
        <taxon>Streptophyta</taxon>
        <taxon>Embryophyta</taxon>
        <taxon>Tracheophyta</taxon>
        <taxon>Spermatophyta</taxon>
        <taxon>Magnoliopsida</taxon>
        <taxon>eudicotyledons</taxon>
        <taxon>Gunneridae</taxon>
        <taxon>Pentapetalae</taxon>
        <taxon>rosids</taxon>
        <taxon>fabids</taxon>
        <taxon>Fabales</taxon>
        <taxon>Fabaceae</taxon>
        <taxon>Caesalpinioideae</taxon>
        <taxon>mimosoid clade</taxon>
        <taxon>Acacieae</taxon>
        <taxon>Acacia</taxon>
    </lineage>
</organism>
<dbReference type="PANTHER" id="PTHR33355:SF10">
    <property type="entry name" value="EGF-LIKE DOMAIN-CONTAINING PROTEIN"/>
    <property type="match status" value="1"/>
</dbReference>
<dbReference type="PANTHER" id="PTHR33355">
    <property type="entry name" value="WALL-ASSOCIATED RECEPTOR KINASE CARBOXY-TERMINAL PROTEIN-RELATED"/>
    <property type="match status" value="1"/>
</dbReference>
<dbReference type="Proteomes" id="UP001293593">
    <property type="component" value="Unassembled WGS sequence"/>
</dbReference>
<reference evidence="1" key="1">
    <citation type="submission" date="2023-10" db="EMBL/GenBank/DDBJ databases">
        <title>Chromosome-level genome of the transformable northern wattle, Acacia crassicarpa.</title>
        <authorList>
            <person name="Massaro I."/>
            <person name="Sinha N.R."/>
            <person name="Poethig S."/>
            <person name="Leichty A.R."/>
        </authorList>
    </citation>
    <scope>NUCLEOTIDE SEQUENCE</scope>
    <source>
        <strain evidence="1">Acra3RX</strain>
        <tissue evidence="1">Leaf</tissue>
    </source>
</reference>
<accession>A0AAE1J3Y1</accession>
<sequence length="110" mass="12655">MDLQKLQCSSYSWFYSFNGEQSDPYEWNHGIALKYKFSVTDDYPISCIACERTNGVYGCTRDLNSFLCNCPGGIYTTKDCFFAPHYGVGFRNGVAWLWVFMAWSVVGFFL</sequence>
<name>A0AAE1J3Y1_9FABA</name>
<keyword evidence="2" id="KW-1185">Reference proteome</keyword>
<evidence type="ECO:0000313" key="1">
    <source>
        <dbReference type="EMBL" id="KAK4261224.1"/>
    </source>
</evidence>
<proteinExistence type="predicted"/>
<comment type="caution">
    <text evidence="1">The sequence shown here is derived from an EMBL/GenBank/DDBJ whole genome shotgun (WGS) entry which is preliminary data.</text>
</comment>
<evidence type="ECO:0008006" key="3">
    <source>
        <dbReference type="Google" id="ProtNLM"/>
    </source>
</evidence>
<dbReference type="EMBL" id="JAWXYG010000010">
    <property type="protein sequence ID" value="KAK4261224.1"/>
    <property type="molecule type" value="Genomic_DNA"/>
</dbReference>
<dbReference type="AlphaFoldDB" id="A0AAE1J3Y1"/>
<gene>
    <name evidence="1" type="ORF">QN277_004253</name>
</gene>